<dbReference type="Gene3D" id="2.40.128.10">
    <property type="match status" value="2"/>
</dbReference>
<accession>A0ABQ4S9B8</accession>
<evidence type="ECO:0000256" key="2">
    <source>
        <dbReference type="SAM" id="MobiDB-lite"/>
    </source>
</evidence>
<feature type="region of interest" description="Disordered" evidence="2">
    <location>
        <begin position="119"/>
        <end position="168"/>
    </location>
</feature>
<evidence type="ECO:0000256" key="3">
    <source>
        <dbReference type="SAM" id="SignalP"/>
    </source>
</evidence>
<keyword evidence="1 3" id="KW-0732">Signal</keyword>
<dbReference type="InterPro" id="IPR021140">
    <property type="entry name" value="Inh/Omp19"/>
</dbReference>
<feature type="signal peptide" evidence="3">
    <location>
        <begin position="1"/>
        <end position="29"/>
    </location>
</feature>
<proteinExistence type="predicted"/>
<protein>
    <recommendedName>
        <fullName evidence="4">Alkaline proteinase inhibitor/ Outer membrane lipoprotein Omp19 domain-containing protein</fullName>
    </recommendedName>
</protein>
<reference evidence="5" key="2">
    <citation type="submission" date="2021-08" db="EMBL/GenBank/DDBJ databases">
        <authorList>
            <person name="Tani A."/>
            <person name="Ola A."/>
            <person name="Ogura Y."/>
            <person name="Katsura K."/>
            <person name="Hayashi T."/>
        </authorList>
    </citation>
    <scope>NUCLEOTIDE SEQUENCE</scope>
    <source>
        <strain evidence="5">DSM 17168</strain>
    </source>
</reference>
<gene>
    <name evidence="5" type="ORF">GMJLKIPL_1718</name>
</gene>
<reference evidence="5" key="1">
    <citation type="journal article" date="2021" name="Front. Microbiol.">
        <title>Comprehensive Comparative Genomics and Phenotyping of Methylobacterium Species.</title>
        <authorList>
            <person name="Alessa O."/>
            <person name="Ogura Y."/>
            <person name="Fujitani Y."/>
            <person name="Takami H."/>
            <person name="Hayashi T."/>
            <person name="Sahin N."/>
            <person name="Tani A."/>
        </authorList>
    </citation>
    <scope>NUCLEOTIDE SEQUENCE</scope>
    <source>
        <strain evidence="5">DSM 17168</strain>
    </source>
</reference>
<dbReference type="EMBL" id="BPQQ01000018">
    <property type="protein sequence ID" value="GJD99800.1"/>
    <property type="molecule type" value="Genomic_DNA"/>
</dbReference>
<dbReference type="RefSeq" id="WP_238234682.1">
    <property type="nucleotide sequence ID" value="NZ_BPQQ01000018.1"/>
</dbReference>
<evidence type="ECO:0000313" key="6">
    <source>
        <dbReference type="Proteomes" id="UP001055153"/>
    </source>
</evidence>
<feature type="chain" id="PRO_5045678262" description="Alkaline proteinase inhibitor/ Outer membrane lipoprotein Omp19 domain-containing protein" evidence="3">
    <location>
        <begin position="30"/>
        <end position="253"/>
    </location>
</feature>
<dbReference type="Pfam" id="PF02974">
    <property type="entry name" value="Inh"/>
    <property type="match status" value="1"/>
</dbReference>
<sequence length="253" mass="26583">MTRGLRALGLAACLALWLAAPGAAAPAAAAPDPARPRNAAEAAGAWSLSLDGTPRRCVVTLAGDAAAGQTVRFPAGCRRALPIVGRLARWRLEDGALRLLDEANAPVLDFALPETPGPLSAAAASGERYGIAPEGPRAAPPEPPPVIRAALPKPDPRPPATPPEGVSGTYALDRFSEKDTCRLALDVGALRVLDGCRDLGLTVFDPVSWRYDEGRITLFARRGHSVGLVPFGDGRWRRDPETGTTFVLRRVAP</sequence>
<feature type="domain" description="Alkaline proteinase inhibitor/ Outer membrane lipoprotein Omp19" evidence="4">
    <location>
        <begin position="39"/>
        <end position="112"/>
    </location>
</feature>
<dbReference type="SUPFAM" id="SSF50882">
    <property type="entry name" value="beta-Barrel protease inhibitors"/>
    <property type="match status" value="2"/>
</dbReference>
<evidence type="ECO:0000313" key="5">
    <source>
        <dbReference type="EMBL" id="GJD99800.1"/>
    </source>
</evidence>
<evidence type="ECO:0000256" key="1">
    <source>
        <dbReference type="ARBA" id="ARBA00022729"/>
    </source>
</evidence>
<keyword evidence="6" id="KW-1185">Reference proteome</keyword>
<evidence type="ECO:0000259" key="4">
    <source>
        <dbReference type="Pfam" id="PF02974"/>
    </source>
</evidence>
<name>A0ABQ4S9B8_9HYPH</name>
<organism evidence="5 6">
    <name type="scientific">Methylobacterium isbiliense</name>
    <dbReference type="NCBI Taxonomy" id="315478"/>
    <lineage>
        <taxon>Bacteria</taxon>
        <taxon>Pseudomonadati</taxon>
        <taxon>Pseudomonadota</taxon>
        <taxon>Alphaproteobacteria</taxon>
        <taxon>Hyphomicrobiales</taxon>
        <taxon>Methylobacteriaceae</taxon>
        <taxon>Methylobacterium</taxon>
    </lineage>
</organism>
<dbReference type="Proteomes" id="UP001055153">
    <property type="component" value="Unassembled WGS sequence"/>
</dbReference>
<dbReference type="InterPro" id="IPR016085">
    <property type="entry name" value="Protease_inh_B-barrel_dom"/>
</dbReference>
<comment type="caution">
    <text evidence="5">The sequence shown here is derived from an EMBL/GenBank/DDBJ whole genome shotgun (WGS) entry which is preliminary data.</text>
</comment>